<name>A0ABZ0SCR3_9GAMM</name>
<feature type="region of interest" description="Disordered" evidence="1">
    <location>
        <begin position="1"/>
        <end position="30"/>
    </location>
</feature>
<dbReference type="RefSeq" id="WP_328984130.1">
    <property type="nucleotide sequence ID" value="NZ_CP121472.1"/>
</dbReference>
<evidence type="ECO:0000313" key="3">
    <source>
        <dbReference type="Proteomes" id="UP001432180"/>
    </source>
</evidence>
<accession>A0ABZ0SCR3</accession>
<dbReference type="Proteomes" id="UP001432180">
    <property type="component" value="Chromosome"/>
</dbReference>
<dbReference type="EMBL" id="CP121472">
    <property type="protein sequence ID" value="WPL18364.1"/>
    <property type="molecule type" value="Genomic_DNA"/>
</dbReference>
<evidence type="ECO:0000256" key="1">
    <source>
        <dbReference type="SAM" id="MobiDB-lite"/>
    </source>
</evidence>
<reference evidence="2 3" key="1">
    <citation type="journal article" date="2023" name="Microorganisms">
        <title>Thiorhodovibrio frisius and Trv. litoralis spp. nov., Two Novel Members from a Clade of Fastidious Purple Sulfur Bacteria That Exhibit Unique Red-Shifted Light-Harvesting Capabilities.</title>
        <authorList>
            <person name="Methner A."/>
            <person name="Kuzyk S.B."/>
            <person name="Petersen J."/>
            <person name="Bauer S."/>
            <person name="Brinkmann H."/>
            <person name="Sichau K."/>
            <person name="Wanner G."/>
            <person name="Wolf J."/>
            <person name="Neumann-Schaal M."/>
            <person name="Henke P."/>
            <person name="Tank M."/>
            <person name="Sproer C."/>
            <person name="Bunk B."/>
            <person name="Overmann J."/>
        </authorList>
    </citation>
    <scope>NUCLEOTIDE SEQUENCE [LARGE SCALE GENOMIC DNA]</scope>
    <source>
        <strain evidence="2 3">DSM 6702</strain>
    </source>
</reference>
<protein>
    <submittedName>
        <fullName evidence="2">Uncharacterized protein</fullName>
    </submittedName>
</protein>
<organism evidence="2 3">
    <name type="scientific">Thiorhodovibrio winogradskyi</name>
    <dbReference type="NCBI Taxonomy" id="77007"/>
    <lineage>
        <taxon>Bacteria</taxon>
        <taxon>Pseudomonadati</taxon>
        <taxon>Pseudomonadota</taxon>
        <taxon>Gammaproteobacteria</taxon>
        <taxon>Chromatiales</taxon>
        <taxon>Chromatiaceae</taxon>
        <taxon>Thiorhodovibrio</taxon>
    </lineage>
</organism>
<evidence type="ECO:0000313" key="2">
    <source>
        <dbReference type="EMBL" id="WPL18364.1"/>
    </source>
</evidence>
<gene>
    <name evidence="2" type="ORF">Thiowin_03435</name>
</gene>
<sequence>MSRSDSNRKLSGQLKALRHQAWHPGEPDGPPWRNDIHALIAIFALAAALTLLRSPAPQELSYTELKQAEREDRIAQVTFAAWGRD</sequence>
<proteinExistence type="predicted"/>
<keyword evidence="3" id="KW-1185">Reference proteome</keyword>